<feature type="compositionally biased region" description="Pro residues" evidence="1">
    <location>
        <begin position="252"/>
        <end position="262"/>
    </location>
</feature>
<reference evidence="4 5" key="1">
    <citation type="submission" date="2016-10" db="EMBL/GenBank/DDBJ databases">
        <authorList>
            <person name="de Groot N.N."/>
        </authorList>
    </citation>
    <scope>NUCLEOTIDE SEQUENCE [LARGE SCALE GENOMIC DNA]</scope>
    <source>
        <strain evidence="4 5">CPCC 202808</strain>
    </source>
</reference>
<feature type="domain" description="Peptidase C1A papain C-terminal" evidence="2">
    <location>
        <begin position="152"/>
        <end position="225"/>
    </location>
</feature>
<evidence type="ECO:0000313" key="4">
    <source>
        <dbReference type="EMBL" id="SFH11705.1"/>
    </source>
</evidence>
<dbReference type="Gene3D" id="3.90.70.10">
    <property type="entry name" value="Cysteine proteinases"/>
    <property type="match status" value="1"/>
</dbReference>
<evidence type="ECO:0000259" key="2">
    <source>
        <dbReference type="Pfam" id="PF00112"/>
    </source>
</evidence>
<dbReference type="EMBL" id="FOOI01000012">
    <property type="protein sequence ID" value="SFH11705.1"/>
    <property type="molecule type" value="Genomic_DNA"/>
</dbReference>
<name>A0A1I2XE35_9ACTN</name>
<dbReference type="RefSeq" id="WP_092885762.1">
    <property type="nucleotide sequence ID" value="NZ_FOOI01000012.1"/>
</dbReference>
<gene>
    <name evidence="3" type="ORF">FHR37_005060</name>
    <name evidence="4" type="ORF">SAMN05421678_112144</name>
</gene>
<feature type="region of interest" description="Disordered" evidence="1">
    <location>
        <begin position="251"/>
        <end position="270"/>
    </location>
</feature>
<proteinExistence type="predicted"/>
<dbReference type="STRING" id="504797.SAMN05421678_112144"/>
<evidence type="ECO:0000313" key="5">
    <source>
        <dbReference type="Proteomes" id="UP000199052"/>
    </source>
</evidence>
<accession>A0A1I2XE35</accession>
<dbReference type="AlphaFoldDB" id="A0A1I2XE35"/>
<dbReference type="GO" id="GO:0006508">
    <property type="term" value="P:proteolysis"/>
    <property type="evidence" value="ECO:0007669"/>
    <property type="project" value="InterPro"/>
</dbReference>
<dbReference type="Proteomes" id="UP000199052">
    <property type="component" value="Unassembled WGS sequence"/>
</dbReference>
<reference evidence="3 6" key="2">
    <citation type="submission" date="2020-07" db="EMBL/GenBank/DDBJ databases">
        <title>Sequencing the genomes of 1000 actinobacteria strains.</title>
        <authorList>
            <person name="Klenk H.-P."/>
        </authorList>
    </citation>
    <scope>NUCLEOTIDE SEQUENCE [LARGE SCALE GENOMIC DNA]</scope>
    <source>
        <strain evidence="3 6">DSM 45117</strain>
    </source>
</reference>
<dbReference type="Pfam" id="PF00112">
    <property type="entry name" value="Peptidase_C1"/>
    <property type="match status" value="1"/>
</dbReference>
<dbReference type="OrthoDB" id="5289073at2"/>
<keyword evidence="6" id="KW-1185">Reference proteome</keyword>
<protein>
    <recommendedName>
        <fullName evidence="2">Peptidase C1A papain C-terminal domain-containing protein</fullName>
    </recommendedName>
</protein>
<dbReference type="GO" id="GO:0008234">
    <property type="term" value="F:cysteine-type peptidase activity"/>
    <property type="evidence" value="ECO:0007669"/>
    <property type="project" value="InterPro"/>
</dbReference>
<dbReference type="EMBL" id="JACBZA010000001">
    <property type="protein sequence ID" value="NYH86209.1"/>
    <property type="molecule type" value="Genomic_DNA"/>
</dbReference>
<dbReference type="SUPFAM" id="SSF54001">
    <property type="entry name" value="Cysteine proteinases"/>
    <property type="match status" value="1"/>
</dbReference>
<evidence type="ECO:0000313" key="6">
    <source>
        <dbReference type="Proteomes" id="UP000533017"/>
    </source>
</evidence>
<evidence type="ECO:0000256" key="1">
    <source>
        <dbReference type="SAM" id="MobiDB-lite"/>
    </source>
</evidence>
<dbReference type="Proteomes" id="UP000533017">
    <property type="component" value="Unassembled WGS sequence"/>
</dbReference>
<evidence type="ECO:0000313" key="3">
    <source>
        <dbReference type="EMBL" id="NYH86209.1"/>
    </source>
</evidence>
<sequence length="286" mass="30200">MELFEYDRQDRRLGRHVEHDERSLAYAVGVLPRSAIKTVHWDRRIGILDQGNLGSCTGQAGTGLLGTDSTARQGLVKVDITAAAAAASQGVFTAGSFPLDEDFAVRLYSLATKLDEFTGSYPPDDTGSSGLGVAKALKALGLATSYQHAFSLDALNAALQSAPVMIGIPWLNSMFEPDSDGLITVDKSSGVAGGHELEVNGLDVDTSTYTLTNSWGTAWGADGIGHLKAADLKWLLSQQGDVTVPTWALVTPEPPDPGPDPDPGNAVDDSHLWEVAKQWAAAKGLT</sequence>
<organism evidence="4 5">
    <name type="scientific">Actinopolymorpha cephalotaxi</name>
    <dbReference type="NCBI Taxonomy" id="504797"/>
    <lineage>
        <taxon>Bacteria</taxon>
        <taxon>Bacillati</taxon>
        <taxon>Actinomycetota</taxon>
        <taxon>Actinomycetes</taxon>
        <taxon>Propionibacteriales</taxon>
        <taxon>Actinopolymorphaceae</taxon>
        <taxon>Actinopolymorpha</taxon>
    </lineage>
</organism>
<dbReference type="InterPro" id="IPR000668">
    <property type="entry name" value="Peptidase_C1A_C"/>
</dbReference>
<dbReference type="InterPro" id="IPR038765">
    <property type="entry name" value="Papain-like_cys_pep_sf"/>
</dbReference>